<dbReference type="PROSITE" id="PS50053">
    <property type="entry name" value="UBIQUITIN_2"/>
    <property type="match status" value="1"/>
</dbReference>
<name>A0A830H976_9CHLO</name>
<dbReference type="CDD" id="cd17039">
    <property type="entry name" value="Ubl_ubiquitin_like"/>
    <property type="match status" value="1"/>
</dbReference>
<dbReference type="Proteomes" id="UP000660262">
    <property type="component" value="Unassembled WGS sequence"/>
</dbReference>
<proteinExistence type="predicted"/>
<dbReference type="InterPro" id="IPR029071">
    <property type="entry name" value="Ubiquitin-like_domsf"/>
</dbReference>
<evidence type="ECO:0000313" key="3">
    <source>
        <dbReference type="Proteomes" id="UP000660262"/>
    </source>
</evidence>
<dbReference type="AlphaFoldDB" id="A0A830H976"/>
<evidence type="ECO:0000313" key="2">
    <source>
        <dbReference type="EMBL" id="GHP02171.1"/>
    </source>
</evidence>
<gene>
    <name evidence="2" type="ORF">PPROV_000092800</name>
</gene>
<feature type="domain" description="Ubiquitin-like" evidence="1">
    <location>
        <begin position="125"/>
        <end position="190"/>
    </location>
</feature>
<evidence type="ECO:0000259" key="1">
    <source>
        <dbReference type="PROSITE" id="PS50053"/>
    </source>
</evidence>
<sequence length="236" mass="25956">MHALAAASLHAASVSNRGRLGAHSRVLGARPDAEHALPDAEDRCAAHVSHAQRGEALREAVLGTVFNPPQRDGDDKPDWLRHVPDVRRPRQTSDTIAVAVDPSFFSAVSPPNWDHGRDYHADTAHATTIHVKHDATIEEVRERVAQVVGGVPPDWVRLRFAGPYVTKVKAYPPGRRTLRELGVREFDVIHATPRAGVLERPEKHEPKAQRRARDMVRAAIACGAAHEPWETGAVHL</sequence>
<reference evidence="2" key="1">
    <citation type="submission" date="2020-10" db="EMBL/GenBank/DDBJ databases">
        <title>Unveiling of a novel bifunctional photoreceptor, Dualchrome1, isolated from a cosmopolitan green alga.</title>
        <authorList>
            <person name="Suzuki S."/>
            <person name="Kawachi M."/>
        </authorList>
    </citation>
    <scope>NUCLEOTIDE SEQUENCE</scope>
    <source>
        <strain evidence="2">NIES 2893</strain>
    </source>
</reference>
<dbReference type="InterPro" id="IPR000626">
    <property type="entry name" value="Ubiquitin-like_dom"/>
</dbReference>
<protein>
    <recommendedName>
        <fullName evidence="1">Ubiquitin-like domain-containing protein</fullName>
    </recommendedName>
</protein>
<keyword evidence="3" id="KW-1185">Reference proteome</keyword>
<organism evidence="2 3">
    <name type="scientific">Pycnococcus provasolii</name>
    <dbReference type="NCBI Taxonomy" id="41880"/>
    <lineage>
        <taxon>Eukaryota</taxon>
        <taxon>Viridiplantae</taxon>
        <taxon>Chlorophyta</taxon>
        <taxon>Pseudoscourfieldiophyceae</taxon>
        <taxon>Pseudoscourfieldiales</taxon>
        <taxon>Pycnococcaceae</taxon>
        <taxon>Pycnococcus</taxon>
    </lineage>
</organism>
<dbReference type="SUPFAM" id="SSF54236">
    <property type="entry name" value="Ubiquitin-like"/>
    <property type="match status" value="1"/>
</dbReference>
<dbReference type="Gene3D" id="3.10.20.90">
    <property type="entry name" value="Phosphatidylinositol 3-kinase Catalytic Subunit, Chain A, domain 1"/>
    <property type="match status" value="1"/>
</dbReference>
<comment type="caution">
    <text evidence="2">The sequence shown here is derived from an EMBL/GenBank/DDBJ whole genome shotgun (WGS) entry which is preliminary data.</text>
</comment>
<accession>A0A830H976</accession>
<dbReference type="EMBL" id="BNJQ01000002">
    <property type="protein sequence ID" value="GHP02171.1"/>
    <property type="molecule type" value="Genomic_DNA"/>
</dbReference>